<evidence type="ECO:0000256" key="12">
    <source>
        <dbReference type="ARBA" id="ARBA00023052"/>
    </source>
</evidence>
<evidence type="ECO:0000313" key="15">
    <source>
        <dbReference type="EMBL" id="GAH09977.1"/>
    </source>
</evidence>
<evidence type="ECO:0000256" key="3">
    <source>
        <dbReference type="ARBA" id="ARBA00001941"/>
    </source>
</evidence>
<comment type="cofactor">
    <cofactor evidence="1">
        <name>Ca(2+)</name>
        <dbReference type="ChEBI" id="CHEBI:29108"/>
    </cofactor>
</comment>
<evidence type="ECO:0000259" key="14">
    <source>
        <dbReference type="SMART" id="SM00861"/>
    </source>
</evidence>
<evidence type="ECO:0000256" key="4">
    <source>
        <dbReference type="ARBA" id="ARBA00001946"/>
    </source>
</evidence>
<dbReference type="Gene3D" id="3.40.50.970">
    <property type="match status" value="1"/>
</dbReference>
<sequence>SLKIKSPVATRVASSIILNKLADKITYLIGGSADLSPSTKAYLDNYGEIQKNSFKGRNLRFGVREHAMGAIVNGISAHKGFRPYCSTFFVFSDYMRPAIRVAALMALPIIYIFTHDSIMVGEDGPTHQPVEQLESLRMIPNLKVIRPA</sequence>
<organism evidence="15">
    <name type="scientific">marine sediment metagenome</name>
    <dbReference type="NCBI Taxonomy" id="412755"/>
    <lineage>
        <taxon>unclassified sequences</taxon>
        <taxon>metagenomes</taxon>
        <taxon>ecological metagenomes</taxon>
    </lineage>
</organism>
<evidence type="ECO:0000256" key="10">
    <source>
        <dbReference type="ARBA" id="ARBA00022837"/>
    </source>
</evidence>
<feature type="non-terminal residue" evidence="15">
    <location>
        <position position="148"/>
    </location>
</feature>
<keyword evidence="8" id="KW-0808">Transferase</keyword>
<comment type="cofactor">
    <cofactor evidence="4">
        <name>Mg(2+)</name>
        <dbReference type="ChEBI" id="CHEBI:18420"/>
    </cofactor>
</comment>
<dbReference type="Pfam" id="PF02779">
    <property type="entry name" value="Transket_pyr"/>
    <property type="match status" value="1"/>
</dbReference>
<dbReference type="SUPFAM" id="SSF52518">
    <property type="entry name" value="Thiamin diphosphate-binding fold (THDP-binding)"/>
    <property type="match status" value="1"/>
</dbReference>
<evidence type="ECO:0000256" key="7">
    <source>
        <dbReference type="ARBA" id="ARBA00013152"/>
    </source>
</evidence>
<comment type="cofactor">
    <cofactor evidence="5">
        <name>thiamine diphosphate</name>
        <dbReference type="ChEBI" id="CHEBI:58937"/>
    </cofactor>
</comment>
<dbReference type="InterPro" id="IPR029061">
    <property type="entry name" value="THDP-binding"/>
</dbReference>
<comment type="cofactor">
    <cofactor evidence="2">
        <name>Mn(2+)</name>
        <dbReference type="ChEBI" id="CHEBI:29035"/>
    </cofactor>
</comment>
<dbReference type="GO" id="GO:0046872">
    <property type="term" value="F:metal ion binding"/>
    <property type="evidence" value="ECO:0007669"/>
    <property type="project" value="UniProtKB-KW"/>
</dbReference>
<dbReference type="EMBL" id="BART01037682">
    <property type="protein sequence ID" value="GAH09977.1"/>
    <property type="molecule type" value="Genomic_DNA"/>
</dbReference>
<evidence type="ECO:0000256" key="8">
    <source>
        <dbReference type="ARBA" id="ARBA00022679"/>
    </source>
</evidence>
<keyword evidence="11" id="KW-0460">Magnesium</keyword>
<dbReference type="AlphaFoldDB" id="X1CQA2"/>
<dbReference type="GO" id="GO:0005829">
    <property type="term" value="C:cytosol"/>
    <property type="evidence" value="ECO:0007669"/>
    <property type="project" value="TreeGrafter"/>
</dbReference>
<dbReference type="EC" id="2.2.1.1" evidence="7"/>
<evidence type="ECO:0000256" key="1">
    <source>
        <dbReference type="ARBA" id="ARBA00001913"/>
    </source>
</evidence>
<comment type="caution">
    <text evidence="15">The sequence shown here is derived from an EMBL/GenBank/DDBJ whole genome shotgun (WGS) entry which is preliminary data.</text>
</comment>
<comment type="subunit">
    <text evidence="6">Homodimer.</text>
</comment>
<protein>
    <recommendedName>
        <fullName evidence="7">transketolase</fullName>
        <ecNumber evidence="7">2.2.1.1</ecNumber>
    </recommendedName>
</protein>
<comment type="catalytic activity">
    <reaction evidence="13">
        <text>D-sedoheptulose 7-phosphate + D-glyceraldehyde 3-phosphate = aldehydo-D-ribose 5-phosphate + D-xylulose 5-phosphate</text>
        <dbReference type="Rhea" id="RHEA:10508"/>
        <dbReference type="ChEBI" id="CHEBI:57483"/>
        <dbReference type="ChEBI" id="CHEBI:57737"/>
        <dbReference type="ChEBI" id="CHEBI:58273"/>
        <dbReference type="ChEBI" id="CHEBI:59776"/>
        <dbReference type="EC" id="2.2.1.1"/>
    </reaction>
</comment>
<evidence type="ECO:0000256" key="5">
    <source>
        <dbReference type="ARBA" id="ARBA00001964"/>
    </source>
</evidence>
<evidence type="ECO:0000256" key="13">
    <source>
        <dbReference type="ARBA" id="ARBA00049473"/>
    </source>
</evidence>
<dbReference type="CDD" id="cd07033">
    <property type="entry name" value="TPP_PYR_DXS_TK_like"/>
    <property type="match status" value="1"/>
</dbReference>
<dbReference type="InterPro" id="IPR033247">
    <property type="entry name" value="Transketolase_fam"/>
</dbReference>
<dbReference type="InterPro" id="IPR005475">
    <property type="entry name" value="Transketolase-like_Pyr-bd"/>
</dbReference>
<keyword evidence="9" id="KW-0479">Metal-binding</keyword>
<evidence type="ECO:0000256" key="6">
    <source>
        <dbReference type="ARBA" id="ARBA00011738"/>
    </source>
</evidence>
<dbReference type="SMART" id="SM00861">
    <property type="entry name" value="Transket_pyr"/>
    <property type="match status" value="1"/>
</dbReference>
<proteinExistence type="predicted"/>
<reference evidence="15" key="1">
    <citation type="journal article" date="2014" name="Front. Microbiol.">
        <title>High frequency of phylogenetically diverse reductive dehalogenase-homologous genes in deep subseafloor sedimentary metagenomes.</title>
        <authorList>
            <person name="Kawai M."/>
            <person name="Futagami T."/>
            <person name="Toyoda A."/>
            <person name="Takaki Y."/>
            <person name="Nishi S."/>
            <person name="Hori S."/>
            <person name="Arai W."/>
            <person name="Tsubouchi T."/>
            <person name="Morono Y."/>
            <person name="Uchiyama I."/>
            <person name="Ito T."/>
            <person name="Fujiyama A."/>
            <person name="Inagaki F."/>
            <person name="Takami H."/>
        </authorList>
    </citation>
    <scope>NUCLEOTIDE SEQUENCE</scope>
    <source>
        <strain evidence="15">Expedition CK06-06</strain>
    </source>
</reference>
<evidence type="ECO:0000256" key="9">
    <source>
        <dbReference type="ARBA" id="ARBA00022723"/>
    </source>
</evidence>
<feature type="non-terminal residue" evidence="15">
    <location>
        <position position="1"/>
    </location>
</feature>
<accession>X1CQA2</accession>
<dbReference type="GO" id="GO:0004802">
    <property type="term" value="F:transketolase activity"/>
    <property type="evidence" value="ECO:0007669"/>
    <property type="project" value="UniProtKB-EC"/>
</dbReference>
<dbReference type="PANTHER" id="PTHR43522:SF2">
    <property type="entry name" value="TRANSKETOLASE 1-RELATED"/>
    <property type="match status" value="1"/>
</dbReference>
<evidence type="ECO:0000256" key="2">
    <source>
        <dbReference type="ARBA" id="ARBA00001936"/>
    </source>
</evidence>
<keyword evidence="12" id="KW-0786">Thiamine pyrophosphate</keyword>
<dbReference type="PANTHER" id="PTHR43522">
    <property type="entry name" value="TRANSKETOLASE"/>
    <property type="match status" value="1"/>
</dbReference>
<name>X1CQA2_9ZZZZ</name>
<evidence type="ECO:0000256" key="11">
    <source>
        <dbReference type="ARBA" id="ARBA00022842"/>
    </source>
</evidence>
<dbReference type="GO" id="GO:0006098">
    <property type="term" value="P:pentose-phosphate shunt"/>
    <property type="evidence" value="ECO:0007669"/>
    <property type="project" value="TreeGrafter"/>
</dbReference>
<keyword evidence="10" id="KW-0106">Calcium</keyword>
<comment type="cofactor">
    <cofactor evidence="3">
        <name>Co(2+)</name>
        <dbReference type="ChEBI" id="CHEBI:48828"/>
    </cofactor>
</comment>
<dbReference type="FunFam" id="3.40.50.970:FF:000045">
    <property type="entry name" value="Transketolase"/>
    <property type="match status" value="1"/>
</dbReference>
<gene>
    <name evidence="15" type="ORF">S01H4_62913</name>
</gene>
<feature type="domain" description="Transketolase-like pyrimidine-binding" evidence="14">
    <location>
        <begin position="8"/>
        <end position="148"/>
    </location>
</feature>